<evidence type="ECO:0000256" key="2">
    <source>
        <dbReference type="SAM" id="MobiDB-lite"/>
    </source>
</evidence>
<dbReference type="InterPro" id="IPR036910">
    <property type="entry name" value="HMG_box_dom_sf"/>
</dbReference>
<proteinExistence type="predicted"/>
<dbReference type="GO" id="GO:0003677">
    <property type="term" value="F:DNA binding"/>
    <property type="evidence" value="ECO:0007669"/>
    <property type="project" value="UniProtKB-UniRule"/>
</dbReference>
<reference evidence="4 5" key="1">
    <citation type="submission" date="2021-11" db="EMBL/GenBank/DDBJ databases">
        <title>Black yeast isolated from Biological Soil Crust.</title>
        <authorList>
            <person name="Kurbessoian T."/>
        </authorList>
    </citation>
    <scope>NUCLEOTIDE SEQUENCE [LARGE SCALE GENOMIC DNA]</scope>
    <source>
        <strain evidence="4 5">CCFEE 5522</strain>
    </source>
</reference>
<dbReference type="Pfam" id="PF00505">
    <property type="entry name" value="HMG_box"/>
    <property type="match status" value="1"/>
</dbReference>
<dbReference type="PROSITE" id="PS50118">
    <property type="entry name" value="HMG_BOX_2"/>
    <property type="match status" value="1"/>
</dbReference>
<name>A0AAV9JX02_9PEZI</name>
<accession>A0AAV9JX02</accession>
<keyword evidence="1" id="KW-0238">DNA-binding</keyword>
<gene>
    <name evidence="4" type="ORF">LTR36_003047</name>
</gene>
<dbReference type="InterPro" id="IPR009071">
    <property type="entry name" value="HMG_box_dom"/>
</dbReference>
<protein>
    <recommendedName>
        <fullName evidence="3">HMG box domain-containing protein</fullName>
    </recommendedName>
</protein>
<keyword evidence="1" id="KW-0539">Nucleus</keyword>
<feature type="compositionally biased region" description="Basic and acidic residues" evidence="2">
    <location>
        <begin position="168"/>
        <end position="182"/>
    </location>
</feature>
<feature type="region of interest" description="Disordered" evidence="2">
    <location>
        <begin position="232"/>
        <end position="260"/>
    </location>
</feature>
<feature type="compositionally biased region" description="Polar residues" evidence="2">
    <location>
        <begin position="244"/>
        <end position="260"/>
    </location>
</feature>
<dbReference type="SUPFAM" id="SSF47095">
    <property type="entry name" value="HMG-box"/>
    <property type="match status" value="1"/>
</dbReference>
<dbReference type="AlphaFoldDB" id="A0AAV9JX02"/>
<sequence>MDPEQQLRELHADLHLQPDTFDSFRALVELFTVGVYGPQWRIQSPRGQSLADPALTFLETYGGALWPFSIEKRSHLTPSSRKSREGYWGWNVKTAGFEGPVLLVDGRRMEITVVAKPRTALNMFFFQYRRVFAAAFPRLKGLQIRGLLAEGWKAASLDEKRRFHALSDEEKRRHREGLEVRQRQPHGGLTADSGLARVVIGYMMTLMRCPAGAVEDTAEQLMKNILGCDSEEVRQEPPRDATVAQDTSQNRAADSVSTTSDAITAEAGEWQKLELTLSALKQKELFLAWFKEATGGLGGLPVVRPTDFEKMMGSRAELLR</sequence>
<feature type="domain" description="HMG box" evidence="3">
    <location>
        <begin position="114"/>
        <end position="182"/>
    </location>
</feature>
<feature type="region of interest" description="Disordered" evidence="2">
    <location>
        <begin position="168"/>
        <end position="189"/>
    </location>
</feature>
<evidence type="ECO:0000259" key="3">
    <source>
        <dbReference type="PROSITE" id="PS50118"/>
    </source>
</evidence>
<evidence type="ECO:0000256" key="1">
    <source>
        <dbReference type="PROSITE-ProRule" id="PRU00267"/>
    </source>
</evidence>
<organism evidence="4 5">
    <name type="scientific">Oleoguttula mirabilis</name>
    <dbReference type="NCBI Taxonomy" id="1507867"/>
    <lineage>
        <taxon>Eukaryota</taxon>
        <taxon>Fungi</taxon>
        <taxon>Dikarya</taxon>
        <taxon>Ascomycota</taxon>
        <taxon>Pezizomycotina</taxon>
        <taxon>Dothideomycetes</taxon>
        <taxon>Dothideomycetidae</taxon>
        <taxon>Mycosphaerellales</taxon>
        <taxon>Teratosphaeriaceae</taxon>
        <taxon>Oleoguttula</taxon>
    </lineage>
</organism>
<evidence type="ECO:0000313" key="4">
    <source>
        <dbReference type="EMBL" id="KAK4550080.1"/>
    </source>
</evidence>
<evidence type="ECO:0000313" key="5">
    <source>
        <dbReference type="Proteomes" id="UP001324427"/>
    </source>
</evidence>
<feature type="DNA-binding region" description="HMG box" evidence="1">
    <location>
        <begin position="114"/>
        <end position="182"/>
    </location>
</feature>
<keyword evidence="5" id="KW-1185">Reference proteome</keyword>
<dbReference type="Proteomes" id="UP001324427">
    <property type="component" value="Unassembled WGS sequence"/>
</dbReference>
<dbReference type="Gene3D" id="1.10.30.10">
    <property type="entry name" value="High mobility group box domain"/>
    <property type="match status" value="1"/>
</dbReference>
<dbReference type="CDD" id="cd00084">
    <property type="entry name" value="HMG-box_SF"/>
    <property type="match status" value="1"/>
</dbReference>
<dbReference type="EMBL" id="JAVFHQ010000002">
    <property type="protein sequence ID" value="KAK4550080.1"/>
    <property type="molecule type" value="Genomic_DNA"/>
</dbReference>
<dbReference type="GO" id="GO:0005634">
    <property type="term" value="C:nucleus"/>
    <property type="evidence" value="ECO:0007669"/>
    <property type="project" value="UniProtKB-UniRule"/>
</dbReference>
<comment type="caution">
    <text evidence="4">The sequence shown here is derived from an EMBL/GenBank/DDBJ whole genome shotgun (WGS) entry which is preliminary data.</text>
</comment>